<feature type="compositionally biased region" description="Low complexity" evidence="1">
    <location>
        <begin position="177"/>
        <end position="189"/>
    </location>
</feature>
<proteinExistence type="predicted"/>
<feature type="region of interest" description="Disordered" evidence="1">
    <location>
        <begin position="177"/>
        <end position="202"/>
    </location>
</feature>
<reference evidence="2" key="1">
    <citation type="submission" date="2020-05" db="EMBL/GenBank/DDBJ databases">
        <authorList>
            <person name="Chiriac C."/>
            <person name="Salcher M."/>
            <person name="Ghai R."/>
            <person name="Kavagutti S V."/>
        </authorList>
    </citation>
    <scope>NUCLEOTIDE SEQUENCE</scope>
</reference>
<gene>
    <name evidence="2" type="ORF">UFOPK1493_03827</name>
</gene>
<sequence>MKLAPLDANSGTPASFAHASTSVLGSPIVTMAYTSLSSVIVAQISRLIACGSVSATWSVSWITGTTSLPPRPPPALRSATSVSTISWCGTKVMPVVPSAAWAASWLVLITNPTRTVSPSTPRTGSGAVVAGASVVAAPSAAVVSGAAGSVVTAAGSVVAGAAVVVASSAGSSVELHAPSTSATAAAANAARRRPARRAAPDA</sequence>
<dbReference type="AlphaFoldDB" id="A0A6J6FV28"/>
<dbReference type="EMBL" id="CAEZSR010000244">
    <property type="protein sequence ID" value="CAB4592667.1"/>
    <property type="molecule type" value="Genomic_DNA"/>
</dbReference>
<accession>A0A6J6FV28</accession>
<evidence type="ECO:0000256" key="1">
    <source>
        <dbReference type="SAM" id="MobiDB-lite"/>
    </source>
</evidence>
<name>A0A6J6FV28_9ZZZZ</name>
<organism evidence="2">
    <name type="scientific">freshwater metagenome</name>
    <dbReference type="NCBI Taxonomy" id="449393"/>
    <lineage>
        <taxon>unclassified sequences</taxon>
        <taxon>metagenomes</taxon>
        <taxon>ecological metagenomes</taxon>
    </lineage>
</organism>
<protein>
    <submittedName>
        <fullName evidence="2">Unannotated protein</fullName>
    </submittedName>
</protein>
<evidence type="ECO:0000313" key="2">
    <source>
        <dbReference type="EMBL" id="CAB4592667.1"/>
    </source>
</evidence>